<dbReference type="EMBL" id="JH930468">
    <property type="protein sequence ID" value="EKM60191.1"/>
    <property type="molecule type" value="Genomic_DNA"/>
</dbReference>
<evidence type="ECO:0000313" key="3">
    <source>
        <dbReference type="Proteomes" id="UP000008370"/>
    </source>
</evidence>
<dbReference type="Proteomes" id="UP000008370">
    <property type="component" value="Unassembled WGS sequence"/>
</dbReference>
<evidence type="ECO:0000256" key="1">
    <source>
        <dbReference type="SAM" id="Phobius"/>
    </source>
</evidence>
<dbReference type="RefSeq" id="XP_007389668.1">
    <property type="nucleotide sequence ID" value="XM_007389606.1"/>
</dbReference>
<feature type="non-terminal residue" evidence="2">
    <location>
        <position position="295"/>
    </location>
</feature>
<protein>
    <submittedName>
        <fullName evidence="2">Uncharacterized protein</fullName>
    </submittedName>
</protein>
<sequence>IRRNVEPRDRGGVEKEVYSYLTAVTRHPVVHGSRTGAANFTASATRCRPSYALTMLIYLMGTVLISMFSALRVYALWQGSQMKYVFPTAVFVLGAIPVGTNIYNWMRTSIIYSETPPSLGCNEYTNVQPKLNTECVLLHMLIFTRSSLIASDVLVLVLTWIKSYPHWREMRRLKLSSSVSTVLLRDGIYLIPFHLPIHNESHRILSRHRLFSVSYHIMCVRNGCVSHMNPKCTSSHECSRTPDLLKHAPGAGNYRNPSLWEGSDLMSTGYLCEHLCPVHGKYLILRSAGWVSIAD</sequence>
<dbReference type="InParanoid" id="K5VBB4"/>
<dbReference type="AlphaFoldDB" id="K5VBB4"/>
<feature type="transmembrane region" description="Helical" evidence="1">
    <location>
        <begin position="55"/>
        <end position="77"/>
    </location>
</feature>
<accession>K5VBB4</accession>
<keyword evidence="3" id="KW-1185">Reference proteome</keyword>
<keyword evidence="1" id="KW-0812">Transmembrane</keyword>
<dbReference type="GeneID" id="18920495"/>
<feature type="transmembrane region" description="Helical" evidence="1">
    <location>
        <begin position="84"/>
        <end position="106"/>
    </location>
</feature>
<name>K5VBB4_PHACS</name>
<keyword evidence="1" id="KW-0472">Membrane</keyword>
<keyword evidence="1" id="KW-1133">Transmembrane helix</keyword>
<evidence type="ECO:0000313" key="2">
    <source>
        <dbReference type="EMBL" id="EKM60191.1"/>
    </source>
</evidence>
<organism evidence="2 3">
    <name type="scientific">Phanerochaete carnosa (strain HHB-10118-sp)</name>
    <name type="common">White-rot fungus</name>
    <name type="synonym">Peniophora carnosa</name>
    <dbReference type="NCBI Taxonomy" id="650164"/>
    <lineage>
        <taxon>Eukaryota</taxon>
        <taxon>Fungi</taxon>
        <taxon>Dikarya</taxon>
        <taxon>Basidiomycota</taxon>
        <taxon>Agaricomycotina</taxon>
        <taxon>Agaricomycetes</taxon>
        <taxon>Polyporales</taxon>
        <taxon>Phanerochaetaceae</taxon>
        <taxon>Phanerochaete</taxon>
    </lineage>
</organism>
<proteinExistence type="predicted"/>
<dbReference type="KEGG" id="pco:PHACADRAFT_85378"/>
<reference evidence="2 3" key="1">
    <citation type="journal article" date="2012" name="BMC Genomics">
        <title>Comparative genomics of the white-rot fungi, Phanerochaete carnosa and P. chrysosporium, to elucidate the genetic basis of the distinct wood types they colonize.</title>
        <authorList>
            <person name="Suzuki H."/>
            <person name="MacDonald J."/>
            <person name="Syed K."/>
            <person name="Salamov A."/>
            <person name="Hori C."/>
            <person name="Aerts A."/>
            <person name="Henrissat B."/>
            <person name="Wiebenga A."/>
            <person name="vanKuyk P.A."/>
            <person name="Barry K."/>
            <person name="Lindquist E."/>
            <person name="LaButti K."/>
            <person name="Lapidus A."/>
            <person name="Lucas S."/>
            <person name="Coutinho P."/>
            <person name="Gong Y."/>
            <person name="Samejima M."/>
            <person name="Mahadevan R."/>
            <person name="Abou-Zaid M."/>
            <person name="de Vries R.P."/>
            <person name="Igarashi K."/>
            <person name="Yadav J.S."/>
            <person name="Grigoriev I.V."/>
            <person name="Master E.R."/>
        </authorList>
    </citation>
    <scope>NUCLEOTIDE SEQUENCE [LARGE SCALE GENOMIC DNA]</scope>
    <source>
        <strain evidence="2 3">HHB-10118-sp</strain>
    </source>
</reference>
<gene>
    <name evidence="2" type="ORF">PHACADRAFT_85378</name>
</gene>
<dbReference type="HOGENOM" id="CLU_945114_0_0_1"/>